<feature type="binding site" evidence="3">
    <location>
        <position position="151"/>
    </location>
    <ligand>
        <name>a divalent metal cation</name>
        <dbReference type="ChEBI" id="CHEBI:60240"/>
        <label>2</label>
    </ligand>
</feature>
<feature type="binding site" evidence="3">
    <location>
        <position position="8"/>
    </location>
    <ligand>
        <name>a divalent metal cation</name>
        <dbReference type="ChEBI" id="CHEBI:60240"/>
        <label>1</label>
    </ligand>
</feature>
<sequence length="255" mass="28513">MLYDSHAHLDDPQFDGDREAVIQKIKSAGVGYLNNIGADMKTSAASINLAEENDFIYATVGVHPSETTDMTDSDIEELRRMAAHPKVVAIGEIGLDYHYEDTNKELQRKWFRRQLELAKELELPVVIHDRESGGECIAILKEMGITNGVMHCYSGSAETAKELLDMGFHISFTGVLTFKNAKKAVQAVSVIPMERLMIETDCPYMAPEPYRGTRNDSSYVGKVAEKMAEIKGLSVEEVERITCENAKRFFKVSDI</sequence>
<dbReference type="GO" id="GO:0004536">
    <property type="term" value="F:DNA nuclease activity"/>
    <property type="evidence" value="ECO:0007669"/>
    <property type="project" value="InterPro"/>
</dbReference>
<gene>
    <name evidence="4" type="ORF">Firmicute1046_3770</name>
</gene>
<evidence type="ECO:0000256" key="3">
    <source>
        <dbReference type="PIRSR" id="PIRSR005902-1"/>
    </source>
</evidence>
<dbReference type="PANTHER" id="PTHR46124">
    <property type="entry name" value="D-AMINOACYL-TRNA DEACYLASE"/>
    <property type="match status" value="1"/>
</dbReference>
<dbReference type="SUPFAM" id="SSF51556">
    <property type="entry name" value="Metallo-dependent hydrolases"/>
    <property type="match status" value="1"/>
</dbReference>
<dbReference type="EMBL" id="MN577573">
    <property type="protein sequence ID" value="QGT51301.1"/>
    <property type="molecule type" value="Genomic_DNA"/>
</dbReference>
<dbReference type="GO" id="GO:0005829">
    <property type="term" value="C:cytosol"/>
    <property type="evidence" value="ECO:0007669"/>
    <property type="project" value="TreeGrafter"/>
</dbReference>
<dbReference type="GO" id="GO:0016788">
    <property type="term" value="F:hydrolase activity, acting on ester bonds"/>
    <property type="evidence" value="ECO:0007669"/>
    <property type="project" value="InterPro"/>
</dbReference>
<feature type="binding site" evidence="3">
    <location>
        <position position="6"/>
    </location>
    <ligand>
        <name>a divalent metal cation</name>
        <dbReference type="ChEBI" id="CHEBI:60240"/>
        <label>1</label>
    </ligand>
</feature>
<dbReference type="Pfam" id="PF01026">
    <property type="entry name" value="TatD_DNase"/>
    <property type="match status" value="1"/>
</dbReference>
<dbReference type="InterPro" id="IPR001130">
    <property type="entry name" value="TatD-like"/>
</dbReference>
<dbReference type="NCBIfam" id="TIGR00010">
    <property type="entry name" value="YchF/TatD family DNA exonuclease"/>
    <property type="match status" value="1"/>
</dbReference>
<dbReference type="PROSITE" id="PS01091">
    <property type="entry name" value="TATD_3"/>
    <property type="match status" value="1"/>
</dbReference>
<protein>
    <submittedName>
        <fullName evidence="4">Deoxyribonuclease</fullName>
    </submittedName>
</protein>
<dbReference type="PROSITE" id="PS01137">
    <property type="entry name" value="TATD_1"/>
    <property type="match status" value="1"/>
</dbReference>
<dbReference type="GO" id="GO:0046872">
    <property type="term" value="F:metal ion binding"/>
    <property type="evidence" value="ECO:0007669"/>
    <property type="project" value="UniProtKB-KW"/>
</dbReference>
<organism evidence="4">
    <name type="scientific">uncultured Bacillota bacterium</name>
    <dbReference type="NCBI Taxonomy" id="344338"/>
    <lineage>
        <taxon>Bacteria</taxon>
        <taxon>Bacillati</taxon>
        <taxon>Bacillota</taxon>
        <taxon>environmental samples</taxon>
    </lineage>
</organism>
<dbReference type="InterPro" id="IPR015991">
    <property type="entry name" value="TatD/YcfH-like"/>
</dbReference>
<dbReference type="AlphaFoldDB" id="A0A650EPP2"/>
<feature type="binding site" evidence="3">
    <location>
        <position position="201"/>
    </location>
    <ligand>
        <name>a divalent metal cation</name>
        <dbReference type="ChEBI" id="CHEBI:60240"/>
        <label>1</label>
    </ligand>
</feature>
<evidence type="ECO:0000256" key="1">
    <source>
        <dbReference type="ARBA" id="ARBA00022723"/>
    </source>
</evidence>
<dbReference type="InterPro" id="IPR032466">
    <property type="entry name" value="Metal_Hydrolase"/>
</dbReference>
<evidence type="ECO:0000256" key="2">
    <source>
        <dbReference type="ARBA" id="ARBA00022801"/>
    </source>
</evidence>
<name>A0A650EPP2_9FIRM</name>
<keyword evidence="1 3" id="KW-0479">Metal-binding</keyword>
<evidence type="ECO:0000313" key="4">
    <source>
        <dbReference type="EMBL" id="QGT51301.1"/>
    </source>
</evidence>
<dbReference type="FunFam" id="3.20.20.140:FF:000005">
    <property type="entry name" value="TatD family hydrolase"/>
    <property type="match status" value="1"/>
</dbReference>
<dbReference type="CDD" id="cd01310">
    <property type="entry name" value="TatD_DNAse"/>
    <property type="match status" value="1"/>
</dbReference>
<dbReference type="Gene3D" id="3.20.20.140">
    <property type="entry name" value="Metal-dependent hydrolases"/>
    <property type="match status" value="1"/>
</dbReference>
<dbReference type="PIRSF" id="PIRSF005902">
    <property type="entry name" value="DNase_TatD"/>
    <property type="match status" value="1"/>
</dbReference>
<feature type="binding site" evidence="3">
    <location>
        <position position="128"/>
    </location>
    <ligand>
        <name>a divalent metal cation</name>
        <dbReference type="ChEBI" id="CHEBI:60240"/>
        <label>2</label>
    </ligand>
</feature>
<reference evidence="4" key="1">
    <citation type="journal article" date="2020" name="J. ISSAAS">
        <title>Lactobacilli and other gastrointestinal microbiota of Peromyscus leucopus, reservoir host for agents of Lyme disease and other zoonoses in North America.</title>
        <authorList>
            <person name="Milovic A."/>
            <person name="Bassam K."/>
            <person name="Shao H."/>
            <person name="Chatzistamou I."/>
            <person name="Tufts D.M."/>
            <person name="Diuk-Wasser M."/>
            <person name="Barbour A.G."/>
        </authorList>
    </citation>
    <scope>NUCLEOTIDE SEQUENCE</scope>
    <source>
        <strain evidence="4">LL40</strain>
    </source>
</reference>
<feature type="binding site" evidence="3">
    <location>
        <position position="92"/>
    </location>
    <ligand>
        <name>a divalent metal cation</name>
        <dbReference type="ChEBI" id="CHEBI:60240"/>
        <label>1</label>
    </ligand>
</feature>
<keyword evidence="2" id="KW-0378">Hydrolase</keyword>
<accession>A0A650EPP2</accession>
<dbReference type="PANTHER" id="PTHR46124:SF2">
    <property type="entry name" value="D-AMINOACYL-TRNA DEACYLASE"/>
    <property type="match status" value="1"/>
</dbReference>
<proteinExistence type="predicted"/>
<dbReference type="InterPro" id="IPR018228">
    <property type="entry name" value="DNase_TatD-rel_CS"/>
</dbReference>